<protein>
    <submittedName>
        <fullName evidence="1">Uncharacterized protein</fullName>
    </submittedName>
</protein>
<dbReference type="OrthoDB" id="9814129at2"/>
<dbReference type="InterPro" id="IPR011990">
    <property type="entry name" value="TPR-like_helical_dom_sf"/>
</dbReference>
<reference evidence="1 2" key="1">
    <citation type="submission" date="2019-03" db="EMBL/GenBank/DDBJ databases">
        <title>Genomic Encyclopedia of Type Strains, Phase IV (KMG-IV): sequencing the most valuable type-strain genomes for metagenomic binning, comparative biology and taxonomic classification.</title>
        <authorList>
            <person name="Goeker M."/>
        </authorList>
    </citation>
    <scope>NUCLEOTIDE SEQUENCE [LARGE SCALE GENOMIC DNA]</scope>
    <source>
        <strain evidence="1 2">DSM 102852</strain>
    </source>
</reference>
<sequence length="524" mass="60927">MNQQSLTQEQIETIFRDIQLDSKNNQHDSVLQKCDFLLQFLPTAHGIHYYKALALSMKGMNDLAYDIQLIGLQYDPDNAAYHFNAATYAQEKNDVLRSMMHYQRSLHIKPDYQEALWNYSEQLRLDGHIEMAIDCLHRLIELGEDHYDKFYNRLVACYALLDEYQERAHALYKKLLQDPTDDVARWGYALDELRQEHFDTGFTYYNRRFESSYLNNAYCYNFPYPLLGEKIKKGQVIVVHGEQGLGDEMMFMSPMNELLAEAKAAQAKVIIACKPSLVRLFASSFPETRVFAHTYREPSQDIAQLKVDAHLPMGHLLQRYRKSLADFDNNRHAYFVADSQRTAYFDQRIKIQGRESKDGKRRLRVGLMWGTVSSETVQRFERAASKKSIPLPLFKPFIDLVDDIEFVSLQNKDRGSEAALLPELQMIDFSLEQDDFYDTAAIIKNLDIVVCVCTSVSHLAGGMEAETWVPLIKNPDWRHGLPTRDTSYWYNNTRYFRQTQTDQWSDVIDNLATALRERAAQFKS</sequence>
<evidence type="ECO:0000313" key="2">
    <source>
        <dbReference type="Proteomes" id="UP000294480"/>
    </source>
</evidence>
<gene>
    <name evidence="1" type="ORF">DFR44_10598</name>
</gene>
<name>A0A4R6Y9S0_9BURK</name>
<keyword evidence="2" id="KW-1185">Reference proteome</keyword>
<dbReference type="EMBL" id="SNZE01000005">
    <property type="protein sequence ID" value="TDR32211.1"/>
    <property type="molecule type" value="Genomic_DNA"/>
</dbReference>
<organism evidence="1 2">
    <name type="scientific">Hydromonas duriensis</name>
    <dbReference type="NCBI Taxonomy" id="1527608"/>
    <lineage>
        <taxon>Bacteria</taxon>
        <taxon>Pseudomonadati</taxon>
        <taxon>Pseudomonadota</taxon>
        <taxon>Betaproteobacteria</taxon>
        <taxon>Burkholderiales</taxon>
        <taxon>Burkholderiaceae</taxon>
        <taxon>Hydromonas</taxon>
    </lineage>
</organism>
<evidence type="ECO:0000313" key="1">
    <source>
        <dbReference type="EMBL" id="TDR32211.1"/>
    </source>
</evidence>
<proteinExistence type="predicted"/>
<accession>A0A4R6Y9S0</accession>
<dbReference type="RefSeq" id="WP_133619365.1">
    <property type="nucleotide sequence ID" value="NZ_SNZE01000005.1"/>
</dbReference>
<dbReference type="Proteomes" id="UP000294480">
    <property type="component" value="Unassembled WGS sequence"/>
</dbReference>
<dbReference type="Gene3D" id="1.25.40.10">
    <property type="entry name" value="Tetratricopeptide repeat domain"/>
    <property type="match status" value="1"/>
</dbReference>
<dbReference type="AlphaFoldDB" id="A0A4R6Y9S0"/>
<dbReference type="SUPFAM" id="SSF48452">
    <property type="entry name" value="TPR-like"/>
    <property type="match status" value="1"/>
</dbReference>
<dbReference type="SUPFAM" id="SSF53756">
    <property type="entry name" value="UDP-Glycosyltransferase/glycogen phosphorylase"/>
    <property type="match status" value="1"/>
</dbReference>
<comment type="caution">
    <text evidence="1">The sequence shown here is derived from an EMBL/GenBank/DDBJ whole genome shotgun (WGS) entry which is preliminary data.</text>
</comment>